<protein>
    <submittedName>
        <fullName evidence="1">Uncharacterized protein</fullName>
    </submittedName>
</protein>
<gene>
    <name evidence="1" type="ORF">HFRIS_000765</name>
</gene>
<evidence type="ECO:0000313" key="1">
    <source>
        <dbReference type="EMBL" id="EOA06800.1"/>
    </source>
</evidence>
<dbReference type="EMBL" id="AEEC02000001">
    <property type="protein sequence ID" value="EOA06800.1"/>
    <property type="molecule type" value="Genomic_DNA"/>
</dbReference>
<comment type="caution">
    <text evidence="1">The sequence shown here is derived from an EMBL/GenBank/DDBJ whole genome shotgun (WGS) entry which is preliminary data.</text>
</comment>
<name>A0AAI9N5T2_9BURK</name>
<sequence>MCWNVPKVCKKSYRLRLRKLHGIAIHTNFRRMFASHLLKSRRLIAVWLEGINQSMMCIAHQHDVLRLI</sequence>
<organism evidence="1 2">
    <name type="scientific">Herbaspirillum frisingense GSF30</name>
    <dbReference type="NCBI Taxonomy" id="864073"/>
    <lineage>
        <taxon>Bacteria</taxon>
        <taxon>Pseudomonadati</taxon>
        <taxon>Pseudomonadota</taxon>
        <taxon>Betaproteobacteria</taxon>
        <taxon>Burkholderiales</taxon>
        <taxon>Oxalobacteraceae</taxon>
        <taxon>Herbaspirillum</taxon>
    </lineage>
</organism>
<accession>A0AAI9N5T2</accession>
<evidence type="ECO:0000313" key="2">
    <source>
        <dbReference type="Proteomes" id="UP000006772"/>
    </source>
</evidence>
<dbReference type="Proteomes" id="UP000006772">
    <property type="component" value="Unassembled WGS sequence"/>
</dbReference>
<dbReference type="AlphaFoldDB" id="A0AAI9N5T2"/>
<reference evidence="1 2" key="1">
    <citation type="journal article" date="2013" name="Front. Microbiol.">
        <title>The genome of the endophytic bacterium H. frisingense GSF30(T) identifies diverse strategies in the Herbaspirillum genus to interact with plants.</title>
        <authorList>
            <person name="Straub D."/>
            <person name="Rothballer M."/>
            <person name="Hartmann A."/>
            <person name="Ludewig U."/>
        </authorList>
    </citation>
    <scope>NUCLEOTIDE SEQUENCE [LARGE SCALE GENOMIC DNA]</scope>
    <source>
        <strain evidence="1 2">GSF30</strain>
    </source>
</reference>
<proteinExistence type="predicted"/>